<evidence type="ECO:0000256" key="6">
    <source>
        <dbReference type="ARBA" id="ARBA00023237"/>
    </source>
</evidence>
<dbReference type="EMBL" id="JBBYHS010000008">
    <property type="protein sequence ID" value="MEL1253927.1"/>
    <property type="molecule type" value="Genomic_DNA"/>
</dbReference>
<dbReference type="Pfam" id="PF13715">
    <property type="entry name" value="CarbopepD_reg_2"/>
    <property type="match status" value="1"/>
</dbReference>
<dbReference type="InterPro" id="IPR036942">
    <property type="entry name" value="Beta-barrel_TonB_sf"/>
</dbReference>
<feature type="domain" description="TonB-dependent receptor plug" evidence="8">
    <location>
        <begin position="130"/>
        <end position="234"/>
    </location>
</feature>
<proteinExistence type="inferred from homology"/>
<evidence type="ECO:0000256" key="7">
    <source>
        <dbReference type="PROSITE-ProRule" id="PRU01360"/>
    </source>
</evidence>
<name>A0ABU9IQG2_9FLAO</name>
<comment type="caution">
    <text evidence="9">The sequence shown here is derived from an EMBL/GenBank/DDBJ whole genome shotgun (WGS) entry which is preliminary data.</text>
</comment>
<dbReference type="RefSeq" id="WP_341691803.1">
    <property type="nucleotide sequence ID" value="NZ_JBBYHS010000008.1"/>
</dbReference>
<dbReference type="InterPro" id="IPR012910">
    <property type="entry name" value="Plug_dom"/>
</dbReference>
<comment type="subcellular location">
    <subcellularLocation>
        <location evidence="1 7">Cell outer membrane</location>
        <topology evidence="1 7">Multi-pass membrane protein</topology>
    </subcellularLocation>
</comment>
<keyword evidence="5 7" id="KW-0472">Membrane</keyword>
<keyword evidence="9" id="KW-0675">Receptor</keyword>
<dbReference type="Proteomes" id="UP001485226">
    <property type="component" value="Unassembled WGS sequence"/>
</dbReference>
<evidence type="ECO:0000256" key="3">
    <source>
        <dbReference type="ARBA" id="ARBA00022452"/>
    </source>
</evidence>
<keyword evidence="6 7" id="KW-0998">Cell outer membrane</keyword>
<dbReference type="Gene3D" id="2.170.130.10">
    <property type="entry name" value="TonB-dependent receptor, plug domain"/>
    <property type="match status" value="1"/>
</dbReference>
<dbReference type="InterPro" id="IPR008969">
    <property type="entry name" value="CarboxyPept-like_regulatory"/>
</dbReference>
<dbReference type="SUPFAM" id="SSF56935">
    <property type="entry name" value="Porins"/>
    <property type="match status" value="1"/>
</dbReference>
<evidence type="ECO:0000256" key="2">
    <source>
        <dbReference type="ARBA" id="ARBA00022448"/>
    </source>
</evidence>
<dbReference type="Pfam" id="PF07715">
    <property type="entry name" value="Plug"/>
    <property type="match status" value="1"/>
</dbReference>
<evidence type="ECO:0000313" key="9">
    <source>
        <dbReference type="EMBL" id="MEL1253927.1"/>
    </source>
</evidence>
<comment type="similarity">
    <text evidence="7">Belongs to the TonB-dependent receptor family.</text>
</comment>
<dbReference type="InterPro" id="IPR023997">
    <property type="entry name" value="TonB-dep_OMP_SusC/RagA_CS"/>
</dbReference>
<sequence length="1037" mass="114017">MITKPKLLLFDHLLLSKKEWLIALFMLVFSVNLMSAQGKEISGIVTSTQDQLPLPGVNIIIKGTKTSTTTGFDGQYSIKASPGDVLTFSFIGYQNKQVTVGNDSKINIALGEDTNKLNEVVVVGYGTQKKGDLTGSISVVNVDDAKKTISYDVAKMLQGQAAGVTVQSSGEPGGFVNIKIRGISSFKNNNPLFIIDGILVDDPYDFAPGDIESMQILKDASAASIYGVRGANGVIIITTKKGKTGKMNVGFKTLYGIQNVAKKWSLTNREQYQKITSEAEKNLGITIAPGNDPTSSSYINNVDTDWQDAAFKTGTIQNSALNVNGGSENMGYSMNVDYFKNTGYIATPQDYERISTDLNLNGKKGIFSYGTKIAYTQANKESFNEYNAGQTAISDLLGAIPTMPVYDSNRLGGYGGTDNATQRAISMNVIGFNNLIENTNKRNHILGNLWFQVELLKGLKYKLAGSYDRLDSQNRRYVPQSDLGWYYVTEAAEASLDVSNSNMTKTILDNLLTYDLTLGSHKIDALLGYIQQKNDFYNHWSRGKGYPTGTIAEIQYAQEVNGISAGEYYSKETTKSYVSRLNYSYNDLYFITGNFRQDKSSKFAPENNTGNFYGISGAWKLSNEKFLHLPAWFNTIKLRGGYGELGNNTIGLYAYASTLNSFASYNFNGTLANGTTSVRTTDPDISWETTATTNFAVDLGFFDNKLQLTAEYYIKKSNDLLINFPIPYSTGSISYADNGFANPDVETNAASIENKGLEFTASYRNNNHAFKYGISGNISFLKNKVLGLGKSNLPIYGAASKTEVGRSVGEIYGYETAGIFQTAGEIASSPTQTNAGVGDIKFKDQLTVDTDGDGKFDAGDGIINDKDRVYQGVTIPKYNFGFNFDAQYKNWDMSFMFQGAGGNKVFNGMYRNLMAGDYGNHHTDELNYWTPTNTNTNVPRPIIGDPNGNRRDSNRFIEDGDYIRMQNFEIGYSVPLANSKVIQKIRIYANGQNLFTITNYKGYDPDFNSNDGLLSRGYDGGSFPNPRTISLGVQANF</sequence>
<reference evidence="9 10" key="1">
    <citation type="submission" date="2024-04" db="EMBL/GenBank/DDBJ databases">
        <title>Flavobacterium sp. DGU38 16S ribosomal RNA gene Genome sequencing and assembly.</title>
        <authorList>
            <person name="Park S."/>
        </authorList>
    </citation>
    <scope>NUCLEOTIDE SEQUENCE [LARGE SCALE GENOMIC DNA]</scope>
    <source>
        <strain evidence="9 10">DGU38</strain>
    </source>
</reference>
<evidence type="ECO:0000256" key="5">
    <source>
        <dbReference type="ARBA" id="ARBA00023136"/>
    </source>
</evidence>
<evidence type="ECO:0000256" key="1">
    <source>
        <dbReference type="ARBA" id="ARBA00004571"/>
    </source>
</evidence>
<evidence type="ECO:0000313" key="10">
    <source>
        <dbReference type="Proteomes" id="UP001485226"/>
    </source>
</evidence>
<evidence type="ECO:0000259" key="8">
    <source>
        <dbReference type="Pfam" id="PF07715"/>
    </source>
</evidence>
<keyword evidence="10" id="KW-1185">Reference proteome</keyword>
<dbReference type="InterPro" id="IPR039426">
    <property type="entry name" value="TonB-dep_rcpt-like"/>
</dbReference>
<dbReference type="PROSITE" id="PS52016">
    <property type="entry name" value="TONB_DEPENDENT_REC_3"/>
    <property type="match status" value="1"/>
</dbReference>
<dbReference type="NCBIfam" id="TIGR04056">
    <property type="entry name" value="OMP_RagA_SusC"/>
    <property type="match status" value="1"/>
</dbReference>
<accession>A0ABU9IQG2</accession>
<dbReference type="Gene3D" id="2.40.170.20">
    <property type="entry name" value="TonB-dependent receptor, beta-barrel domain"/>
    <property type="match status" value="1"/>
</dbReference>
<dbReference type="InterPro" id="IPR023996">
    <property type="entry name" value="TonB-dep_OMP_SusC/RagA"/>
</dbReference>
<evidence type="ECO:0000256" key="4">
    <source>
        <dbReference type="ARBA" id="ARBA00022692"/>
    </source>
</evidence>
<dbReference type="InterPro" id="IPR037066">
    <property type="entry name" value="Plug_dom_sf"/>
</dbReference>
<protein>
    <submittedName>
        <fullName evidence="9">TonB-dependent receptor</fullName>
    </submittedName>
</protein>
<keyword evidence="4 7" id="KW-0812">Transmembrane</keyword>
<keyword evidence="3 7" id="KW-1134">Transmembrane beta strand</keyword>
<dbReference type="SUPFAM" id="SSF49464">
    <property type="entry name" value="Carboxypeptidase regulatory domain-like"/>
    <property type="match status" value="1"/>
</dbReference>
<gene>
    <name evidence="9" type="ORF">AAEO57_09075</name>
</gene>
<organism evidence="9 10">
    <name type="scientific">Flavobacterium calami</name>
    <dbReference type="NCBI Taxonomy" id="3139144"/>
    <lineage>
        <taxon>Bacteria</taxon>
        <taxon>Pseudomonadati</taxon>
        <taxon>Bacteroidota</taxon>
        <taxon>Flavobacteriia</taxon>
        <taxon>Flavobacteriales</taxon>
        <taxon>Flavobacteriaceae</taxon>
        <taxon>Flavobacterium</taxon>
    </lineage>
</organism>
<keyword evidence="2 7" id="KW-0813">Transport</keyword>
<dbReference type="NCBIfam" id="TIGR04057">
    <property type="entry name" value="SusC_RagA_signa"/>
    <property type="match status" value="1"/>
</dbReference>
<dbReference type="Gene3D" id="2.60.40.1120">
    <property type="entry name" value="Carboxypeptidase-like, regulatory domain"/>
    <property type="match status" value="1"/>
</dbReference>